<accession>A0AAV1M9G2</accession>
<dbReference type="EMBL" id="CAVLGL010000159">
    <property type="protein sequence ID" value="CAK1603779.1"/>
    <property type="molecule type" value="Genomic_DNA"/>
</dbReference>
<dbReference type="InterPro" id="IPR027806">
    <property type="entry name" value="HARBI1_dom"/>
</dbReference>
<organism evidence="4 5">
    <name type="scientific">Parnassius mnemosyne</name>
    <name type="common">clouded apollo</name>
    <dbReference type="NCBI Taxonomy" id="213953"/>
    <lineage>
        <taxon>Eukaryota</taxon>
        <taxon>Metazoa</taxon>
        <taxon>Ecdysozoa</taxon>
        <taxon>Arthropoda</taxon>
        <taxon>Hexapoda</taxon>
        <taxon>Insecta</taxon>
        <taxon>Pterygota</taxon>
        <taxon>Neoptera</taxon>
        <taxon>Endopterygota</taxon>
        <taxon>Lepidoptera</taxon>
        <taxon>Glossata</taxon>
        <taxon>Ditrysia</taxon>
        <taxon>Papilionoidea</taxon>
        <taxon>Papilionidae</taxon>
        <taxon>Parnassiinae</taxon>
        <taxon>Parnassini</taxon>
        <taxon>Parnassius</taxon>
        <taxon>Driopa</taxon>
    </lineage>
</organism>
<evidence type="ECO:0000256" key="2">
    <source>
        <dbReference type="ARBA" id="ARBA00022723"/>
    </source>
</evidence>
<evidence type="ECO:0000259" key="3">
    <source>
        <dbReference type="Pfam" id="PF13359"/>
    </source>
</evidence>
<keyword evidence="2" id="KW-0479">Metal-binding</keyword>
<reference evidence="4 5" key="1">
    <citation type="submission" date="2023-11" db="EMBL/GenBank/DDBJ databases">
        <authorList>
            <person name="Hedman E."/>
            <person name="Englund M."/>
            <person name="Stromberg M."/>
            <person name="Nyberg Akerstrom W."/>
            <person name="Nylinder S."/>
            <person name="Jareborg N."/>
            <person name="Kallberg Y."/>
            <person name="Kronander E."/>
        </authorList>
    </citation>
    <scope>NUCLEOTIDE SEQUENCE [LARGE SCALE GENOMIC DNA]</scope>
</reference>
<evidence type="ECO:0000313" key="5">
    <source>
        <dbReference type="Proteomes" id="UP001314205"/>
    </source>
</evidence>
<evidence type="ECO:0000256" key="1">
    <source>
        <dbReference type="ARBA" id="ARBA00001968"/>
    </source>
</evidence>
<feature type="domain" description="DDE Tnp4" evidence="3">
    <location>
        <begin position="54"/>
        <end position="119"/>
    </location>
</feature>
<dbReference type="Proteomes" id="UP001314205">
    <property type="component" value="Unassembled WGS sequence"/>
</dbReference>
<dbReference type="AlphaFoldDB" id="A0AAV1M9G2"/>
<name>A0AAV1M9G2_9NEOP</name>
<proteinExistence type="predicted"/>
<gene>
    <name evidence="4" type="ORF">PARMNEM_LOCUS22086</name>
</gene>
<comment type="cofactor">
    <cofactor evidence="1">
        <name>a divalent metal cation</name>
        <dbReference type="ChEBI" id="CHEBI:60240"/>
    </cofactor>
</comment>
<dbReference type="GO" id="GO:0046872">
    <property type="term" value="F:metal ion binding"/>
    <property type="evidence" value="ECO:0007669"/>
    <property type="project" value="UniProtKB-KW"/>
</dbReference>
<evidence type="ECO:0000313" key="4">
    <source>
        <dbReference type="EMBL" id="CAK1603779.1"/>
    </source>
</evidence>
<protein>
    <recommendedName>
        <fullName evidence="3">DDE Tnp4 domain-containing protein</fullName>
    </recommendedName>
</protein>
<dbReference type="Pfam" id="PF13359">
    <property type="entry name" value="DDE_Tnp_4"/>
    <property type="match status" value="1"/>
</dbReference>
<keyword evidence="5" id="KW-1185">Reference proteome</keyword>
<comment type="caution">
    <text evidence="4">The sequence shown here is derived from an EMBL/GenBank/DDBJ whole genome shotgun (WGS) entry which is preliminary data.</text>
</comment>
<sequence>MGFSTVKAIVLNVTIAIWKNVKDIFMLKLIKEKWKQIAKTYSDKWQFPYCVGSLDGKHVMLFCPNNAGTSFYNYKGRHSVVLLALVDANYKFIAVEVGAFGRNSDGGVFTESKLGTSMATDTADIPTDTSLENGDYHVQGGQSKTHLAFWQQDGGYFIQIL</sequence>